<evidence type="ECO:0000313" key="2">
    <source>
        <dbReference type="Proteomes" id="UP001140096"/>
    </source>
</evidence>
<evidence type="ECO:0000313" key="1">
    <source>
        <dbReference type="EMBL" id="KAJ2804298.1"/>
    </source>
</evidence>
<comment type="caution">
    <text evidence="1">The sequence shown here is derived from an EMBL/GenBank/DDBJ whole genome shotgun (WGS) entry which is preliminary data.</text>
</comment>
<dbReference type="EMBL" id="JANBUP010001661">
    <property type="protein sequence ID" value="KAJ2804298.1"/>
    <property type="molecule type" value="Genomic_DNA"/>
</dbReference>
<accession>A0ACC1LAU0</accession>
<gene>
    <name evidence="1" type="ORF">H4S07_004262</name>
</gene>
<protein>
    <submittedName>
        <fullName evidence="1">Uncharacterized protein</fullName>
    </submittedName>
</protein>
<name>A0ACC1LAU0_9FUNG</name>
<organism evidence="1 2">
    <name type="scientific">Coemansia furcata</name>
    <dbReference type="NCBI Taxonomy" id="417177"/>
    <lineage>
        <taxon>Eukaryota</taxon>
        <taxon>Fungi</taxon>
        <taxon>Fungi incertae sedis</taxon>
        <taxon>Zoopagomycota</taxon>
        <taxon>Kickxellomycotina</taxon>
        <taxon>Kickxellomycetes</taxon>
        <taxon>Kickxellales</taxon>
        <taxon>Kickxellaceae</taxon>
        <taxon>Coemansia</taxon>
    </lineage>
</organism>
<keyword evidence="2" id="KW-1185">Reference proteome</keyword>
<dbReference type="Proteomes" id="UP001140096">
    <property type="component" value="Unassembled WGS sequence"/>
</dbReference>
<proteinExistence type="predicted"/>
<sequence length="223" mass="25295">MSRVLADSKKEVDKDKPSTDETGEWDRTIKEAIEQAQREIKETKPKEKLQAPTDYVTTLGRVMVELPHQLEGFFEHGLDASIYCEQIKFTEPRHSGVQFTGRSQYLGMARVLKIAMNMWFSSPTMTILMLRQQQADDGLDVHVRWVFEGMPRHSEIIGGHESRYEGEFKYQIHPKSGLISVHEVTAIHPAPPTGIFATAGPLARWMGWMAPRGSLSLSSDKQL</sequence>
<reference evidence="1" key="1">
    <citation type="submission" date="2022-07" db="EMBL/GenBank/DDBJ databases">
        <title>Phylogenomic reconstructions and comparative analyses of Kickxellomycotina fungi.</title>
        <authorList>
            <person name="Reynolds N.K."/>
            <person name="Stajich J.E."/>
            <person name="Barry K."/>
            <person name="Grigoriev I.V."/>
            <person name="Crous P."/>
            <person name="Smith M.E."/>
        </authorList>
    </citation>
    <scope>NUCLEOTIDE SEQUENCE</scope>
    <source>
        <strain evidence="1">CBS 102833</strain>
    </source>
</reference>